<accession>A0A7X2S5U4</accession>
<dbReference type="SUPFAM" id="SSF140453">
    <property type="entry name" value="EsxAB dimer-like"/>
    <property type="match status" value="1"/>
</dbReference>
<comment type="similarity">
    <text evidence="1">Belongs to the WXG100 family.</text>
</comment>
<dbReference type="OrthoDB" id="4978934at2"/>
<evidence type="ECO:0000313" key="2">
    <source>
        <dbReference type="EMBL" id="MTH53962.1"/>
    </source>
</evidence>
<organism evidence="2 3">
    <name type="scientific">Metabacillus mangrovi</name>
    <dbReference type="NCBI Taxonomy" id="1491830"/>
    <lineage>
        <taxon>Bacteria</taxon>
        <taxon>Bacillati</taxon>
        <taxon>Bacillota</taxon>
        <taxon>Bacilli</taxon>
        <taxon>Bacillales</taxon>
        <taxon>Bacillaceae</taxon>
        <taxon>Metabacillus</taxon>
    </lineage>
</organism>
<comment type="caution">
    <text evidence="2">The sequence shown here is derived from an EMBL/GenBank/DDBJ whole genome shotgun (WGS) entry which is preliminary data.</text>
</comment>
<gene>
    <name evidence="2" type="ORF">GKZ89_11145</name>
</gene>
<dbReference type="Gene3D" id="1.10.287.1060">
    <property type="entry name" value="ESAT-6-like"/>
    <property type="match status" value="1"/>
</dbReference>
<reference evidence="2 3" key="1">
    <citation type="journal article" date="2017" name="Int. J. Syst. Evol. Microbiol.">
        <title>Bacillus mangrovi sp. nov., isolated from a sediment sample from a mangrove forest.</title>
        <authorList>
            <person name="Gupta V."/>
            <person name="Singh P.K."/>
            <person name="Korpole S."/>
            <person name="Tanuku N.R.S."/>
            <person name="Pinnaka A.K."/>
        </authorList>
    </citation>
    <scope>NUCLEOTIDE SEQUENCE [LARGE SCALE GENOMIC DNA]</scope>
    <source>
        <strain evidence="2 3">KCTC 33872</strain>
    </source>
</reference>
<evidence type="ECO:0000256" key="1">
    <source>
        <dbReference type="RuleBase" id="RU362001"/>
    </source>
</evidence>
<dbReference type="AlphaFoldDB" id="A0A7X2S5U4"/>
<keyword evidence="3" id="KW-1185">Reference proteome</keyword>
<dbReference type="Pfam" id="PF06013">
    <property type="entry name" value="WXG100"/>
    <property type="match status" value="1"/>
</dbReference>
<dbReference type="NCBIfam" id="TIGR03930">
    <property type="entry name" value="WXG100_ESAT6"/>
    <property type="match status" value="1"/>
</dbReference>
<dbReference type="InterPro" id="IPR036689">
    <property type="entry name" value="ESAT-6-like_sf"/>
</dbReference>
<sequence>MSQLIKVTPEELYTKANDYKAESENVHQQIGRLNTKMQELQELWKGSASDAFATQWEELRPSVQKMEVMLAEVSEQLTKTGQALQQADQDIAGQIRG</sequence>
<dbReference type="EMBL" id="WMIB01000010">
    <property type="protein sequence ID" value="MTH53962.1"/>
    <property type="molecule type" value="Genomic_DNA"/>
</dbReference>
<proteinExistence type="inferred from homology"/>
<protein>
    <recommendedName>
        <fullName evidence="1">ESAT-6-like protein</fullName>
    </recommendedName>
</protein>
<dbReference type="RefSeq" id="WP_155112491.1">
    <property type="nucleotide sequence ID" value="NZ_WMIB01000010.1"/>
</dbReference>
<dbReference type="Proteomes" id="UP000434639">
    <property type="component" value="Unassembled WGS sequence"/>
</dbReference>
<evidence type="ECO:0000313" key="3">
    <source>
        <dbReference type="Proteomes" id="UP000434639"/>
    </source>
</evidence>
<name>A0A7X2S5U4_9BACI</name>
<dbReference type="InterPro" id="IPR010310">
    <property type="entry name" value="T7SS_ESAT-6-like"/>
</dbReference>